<accession>A0A6J6A151</accession>
<protein>
    <submittedName>
        <fullName evidence="1">Unannotated protein</fullName>
    </submittedName>
</protein>
<sequence length="281" mass="29332">MRKAMLIVGVACICAMIPASAAFAAPDTYQRFNAKVIGKAGTDKKPASIGSFLEPFHLVGDAGGPANTGNQNTGALLEDVFETVEAHVYLPKEMTLATKGFPTCRDAVILAAPNTCPKGSDIGKGVAHGYARNSPSQVGQYLLAPELEVRVFIMSPTRIGLRVISTVTAASIITGDIKKATGAAAKKYGTDIHFIIPKGLTEPLPGIASQLSQFNSTIKAVKNSKGVPLQTLKACPKSKKLNFGYNGLYNIGLDKSASPKTATGFSINKVGPIVGITAPCK</sequence>
<dbReference type="EMBL" id="CAESAO010000201">
    <property type="protein sequence ID" value="CAB4347239.1"/>
    <property type="molecule type" value="Genomic_DNA"/>
</dbReference>
<name>A0A6J6A151_9ZZZZ</name>
<evidence type="ECO:0000313" key="1">
    <source>
        <dbReference type="EMBL" id="CAB4347239.1"/>
    </source>
</evidence>
<gene>
    <name evidence="1" type="ORF">UFOPK3522_01618</name>
</gene>
<organism evidence="1">
    <name type="scientific">freshwater metagenome</name>
    <dbReference type="NCBI Taxonomy" id="449393"/>
    <lineage>
        <taxon>unclassified sequences</taxon>
        <taxon>metagenomes</taxon>
        <taxon>ecological metagenomes</taxon>
    </lineage>
</organism>
<dbReference type="AlphaFoldDB" id="A0A6J6A151"/>
<reference evidence="1" key="1">
    <citation type="submission" date="2020-05" db="EMBL/GenBank/DDBJ databases">
        <authorList>
            <person name="Chiriac C."/>
            <person name="Salcher M."/>
            <person name="Ghai R."/>
            <person name="Kavagutti S V."/>
        </authorList>
    </citation>
    <scope>NUCLEOTIDE SEQUENCE</scope>
</reference>
<proteinExistence type="predicted"/>